<dbReference type="EMBL" id="JAAAIM010001114">
    <property type="protein sequence ID" value="KAG0282155.1"/>
    <property type="molecule type" value="Genomic_DNA"/>
</dbReference>
<evidence type="ECO:0000313" key="1">
    <source>
        <dbReference type="EMBL" id="KAG0282155.1"/>
    </source>
</evidence>
<protein>
    <recommendedName>
        <fullName evidence="3">F-box domain-containing protein</fullName>
    </recommendedName>
</protein>
<organism evidence="1 2">
    <name type="scientific">Linnemannia gamsii</name>
    <dbReference type="NCBI Taxonomy" id="64522"/>
    <lineage>
        <taxon>Eukaryota</taxon>
        <taxon>Fungi</taxon>
        <taxon>Fungi incertae sedis</taxon>
        <taxon>Mucoromycota</taxon>
        <taxon>Mortierellomycotina</taxon>
        <taxon>Mortierellomycetes</taxon>
        <taxon>Mortierellales</taxon>
        <taxon>Mortierellaceae</taxon>
        <taxon>Linnemannia</taxon>
    </lineage>
</organism>
<gene>
    <name evidence="1" type="ORF">BGZ96_000787</name>
</gene>
<comment type="caution">
    <text evidence="1">The sequence shown here is derived from an EMBL/GenBank/DDBJ whole genome shotgun (WGS) entry which is preliminary data.</text>
</comment>
<accession>A0ABQ7JNM6</accession>
<feature type="non-terminal residue" evidence="1">
    <location>
        <position position="654"/>
    </location>
</feature>
<proteinExistence type="predicted"/>
<dbReference type="InterPro" id="IPR032675">
    <property type="entry name" value="LRR_dom_sf"/>
</dbReference>
<dbReference type="Proteomes" id="UP001194696">
    <property type="component" value="Unassembled WGS sequence"/>
</dbReference>
<sequence length="654" mass="75654">MSSLPYRKFFEVPELVEQLWPFLSPHDLAQLLRTSRVLYNATYLHFWRKIDLEDDHHVDRLITAPEALGPLAKNAPYIDTLKAGYFFISYYFEGLMQYLDEQELESKSLSNATTPQIERPYWLPEAIIRNPPANSFPPITGLTHLNVSFNRRYSGIQFDNVMRLKKPIRLLRPLAWMMNLNAAGLTHVCFRHMDLPTSLELRCLARSLSGLINLTHLRIEMFSAGSVSWLSAPMIPVLFFAFPRSVVSVKLEAYTDKSNNEEDDERRLRAVLDTGEEDCWGEEDLEPSLDWDEGDLVAREEPLENLRELVLPIFRKGYTADHILRILRQCPALETWDIPSVRNKEAGEVMTRTIREMAIRDEHSQGREHGQEHEQGQESKSRFYLRHLTVRDPWLDNGGEKWISVMDALPEQQVQSTEFFKYQDSYPERTLPALLRHCDTLQSIIFQDTENINNRTLATILRRCRGLETFWVTGLYGLPITLYLDTAIQQEWVCTGLKDLRITVDLSVLLLQRMERGDIPAGPEGRRIYRETVAVSRIDDPPTKEYWAKLEKFYTQLGKLTCLEVLELLTAKIQSGANHMAHPLPGLLSLQEEDERNWRRGFLSLLSGLKKLRVVHGSLWAGSEDSTVTFGQRETEWILENWPALESIEFLPEG</sequence>
<name>A0ABQ7JNM6_9FUNG</name>
<dbReference type="SUPFAM" id="SSF52047">
    <property type="entry name" value="RNI-like"/>
    <property type="match status" value="1"/>
</dbReference>
<evidence type="ECO:0000313" key="2">
    <source>
        <dbReference type="Proteomes" id="UP001194696"/>
    </source>
</evidence>
<dbReference type="Gene3D" id="3.80.10.10">
    <property type="entry name" value="Ribonuclease Inhibitor"/>
    <property type="match status" value="1"/>
</dbReference>
<evidence type="ECO:0008006" key="3">
    <source>
        <dbReference type="Google" id="ProtNLM"/>
    </source>
</evidence>
<keyword evidence="2" id="KW-1185">Reference proteome</keyword>
<reference evidence="1 2" key="1">
    <citation type="journal article" date="2020" name="Fungal Divers.">
        <title>Resolving the Mortierellaceae phylogeny through synthesis of multi-gene phylogenetics and phylogenomics.</title>
        <authorList>
            <person name="Vandepol N."/>
            <person name="Liber J."/>
            <person name="Desiro A."/>
            <person name="Na H."/>
            <person name="Kennedy M."/>
            <person name="Barry K."/>
            <person name="Grigoriev I.V."/>
            <person name="Miller A.N."/>
            <person name="O'Donnell K."/>
            <person name="Stajich J.E."/>
            <person name="Bonito G."/>
        </authorList>
    </citation>
    <scope>NUCLEOTIDE SEQUENCE [LARGE SCALE GENOMIC DNA]</scope>
    <source>
        <strain evidence="1 2">AD045</strain>
    </source>
</reference>